<comment type="caution">
    <text evidence="5">The sequence shown here is derived from an EMBL/GenBank/DDBJ whole genome shotgun (WGS) entry which is preliminary data.</text>
</comment>
<dbReference type="InterPro" id="IPR000055">
    <property type="entry name" value="Restrct_endonuc_typeI_TRD"/>
</dbReference>
<keyword evidence="5" id="KW-0255">Endonuclease</keyword>
<dbReference type="Gene3D" id="3.90.220.20">
    <property type="entry name" value="DNA methylase specificity domains"/>
    <property type="match status" value="2"/>
</dbReference>
<comment type="similarity">
    <text evidence="1">Belongs to the type-I restriction system S methylase family.</text>
</comment>
<evidence type="ECO:0000256" key="2">
    <source>
        <dbReference type="ARBA" id="ARBA00022747"/>
    </source>
</evidence>
<sequence>MRTVTLGDVAEWGSGGTPARGVPSYFGQGMPWLSITDLNDGVVTSAKESLTAAGLANSSAKVVPPGTIFVAMYGSIGKLGIAATDMATSQAIAFARPNEKLVDRRFLFQYLLAERRNLQSRGRGGTQMNISQADLKAWPMPLPPLPEQRRIAAILDHADALHAKRRQVLAHLDALTQAIFHDMFSNEPSAATVEDVATQIRTGPFGSQLLHGEFVDEGIAVLGLDNVVGNEFRWAERRYITTAKYEQLKRYTVRSGDVLISIMGTTGRCVVVPDGIPTAINTKHICAVSVDGARLDPAFLRAAFLWHTEAREHLRRQTKGSIMAGLNMGIIKAMPVPQPPIDRQREFAERARQVAAARTSAIATLAAEDELFASLQARAFDGRL</sequence>
<evidence type="ECO:0000313" key="6">
    <source>
        <dbReference type="Proteomes" id="UP000292373"/>
    </source>
</evidence>
<keyword evidence="6" id="KW-1185">Reference proteome</keyword>
<dbReference type="PANTHER" id="PTHR30408:SF12">
    <property type="entry name" value="TYPE I RESTRICTION ENZYME MJAVIII SPECIFICITY SUBUNIT"/>
    <property type="match status" value="1"/>
</dbReference>
<protein>
    <submittedName>
        <fullName evidence="5">Restriction endonuclease subunit S</fullName>
    </submittedName>
</protein>
<gene>
    <name evidence="5" type="ORF">ET989_01120</name>
</gene>
<evidence type="ECO:0000259" key="4">
    <source>
        <dbReference type="Pfam" id="PF01420"/>
    </source>
</evidence>
<dbReference type="CDD" id="cd17515">
    <property type="entry name" value="RMtype1_S_MjaORF132P_Sau1132ORF3780P-TRD1-CR1_like"/>
    <property type="match status" value="1"/>
</dbReference>
<dbReference type="InterPro" id="IPR044946">
    <property type="entry name" value="Restrct_endonuc_typeI_TRD_sf"/>
</dbReference>
<reference evidence="5 6" key="1">
    <citation type="submission" date="2019-01" db="EMBL/GenBank/DDBJ databases">
        <title>Lactibacter flavus gen. nov., sp. nov., a novel bacterium of the family Propionibacteriaceae isolated from raw milk and dairy products.</title>
        <authorList>
            <person name="Huptas C."/>
            <person name="Wenning M."/>
            <person name="Breitenwieser F."/>
            <person name="Doll E."/>
            <person name="Von Neubeck M."/>
            <person name="Busse H.-J."/>
            <person name="Scherer S."/>
        </authorList>
    </citation>
    <scope>NUCLEOTIDE SEQUENCE [LARGE SCALE GENOMIC DNA]</scope>
    <source>
        <strain evidence="5 6">KCTC 33808</strain>
    </source>
</reference>
<keyword evidence="5" id="KW-0378">Hydrolase</keyword>
<evidence type="ECO:0000313" key="5">
    <source>
        <dbReference type="EMBL" id="TBT88584.1"/>
    </source>
</evidence>
<dbReference type="PANTHER" id="PTHR30408">
    <property type="entry name" value="TYPE-1 RESTRICTION ENZYME ECOKI SPECIFICITY PROTEIN"/>
    <property type="match status" value="1"/>
</dbReference>
<dbReference type="GO" id="GO:0004519">
    <property type="term" value="F:endonuclease activity"/>
    <property type="evidence" value="ECO:0007669"/>
    <property type="project" value="UniProtKB-KW"/>
</dbReference>
<dbReference type="SUPFAM" id="SSF116734">
    <property type="entry name" value="DNA methylase specificity domain"/>
    <property type="match status" value="2"/>
</dbReference>
<evidence type="ECO:0000256" key="3">
    <source>
        <dbReference type="ARBA" id="ARBA00023125"/>
    </source>
</evidence>
<dbReference type="OrthoDB" id="3197085at2"/>
<keyword evidence="3" id="KW-0238">DNA-binding</keyword>
<organism evidence="5 6">
    <name type="scientific">Propioniciclava sinopodophylli</name>
    <dbReference type="NCBI Taxonomy" id="1837344"/>
    <lineage>
        <taxon>Bacteria</taxon>
        <taxon>Bacillati</taxon>
        <taxon>Actinomycetota</taxon>
        <taxon>Actinomycetes</taxon>
        <taxon>Propionibacteriales</taxon>
        <taxon>Propionibacteriaceae</taxon>
        <taxon>Propioniciclava</taxon>
    </lineage>
</organism>
<dbReference type="GO" id="GO:0003677">
    <property type="term" value="F:DNA binding"/>
    <property type="evidence" value="ECO:0007669"/>
    <property type="project" value="UniProtKB-KW"/>
</dbReference>
<dbReference type="AlphaFoldDB" id="A0A4Q9KGW7"/>
<dbReference type="InterPro" id="IPR052021">
    <property type="entry name" value="Type-I_RS_S_subunit"/>
</dbReference>
<feature type="domain" description="Type I restriction modification DNA specificity" evidence="4">
    <location>
        <begin position="3"/>
        <end position="169"/>
    </location>
</feature>
<accession>A0A4Q9KGW7</accession>
<keyword evidence="2" id="KW-0680">Restriction system</keyword>
<keyword evidence="5" id="KW-0540">Nuclease</keyword>
<evidence type="ECO:0000256" key="1">
    <source>
        <dbReference type="ARBA" id="ARBA00010923"/>
    </source>
</evidence>
<dbReference type="Proteomes" id="UP000292373">
    <property type="component" value="Unassembled WGS sequence"/>
</dbReference>
<dbReference type="GO" id="GO:0009307">
    <property type="term" value="P:DNA restriction-modification system"/>
    <property type="evidence" value="ECO:0007669"/>
    <property type="project" value="UniProtKB-KW"/>
</dbReference>
<dbReference type="Pfam" id="PF01420">
    <property type="entry name" value="Methylase_S"/>
    <property type="match status" value="1"/>
</dbReference>
<proteinExistence type="inferred from homology"/>
<dbReference type="EMBL" id="SDMQ01000001">
    <property type="protein sequence ID" value="TBT88584.1"/>
    <property type="molecule type" value="Genomic_DNA"/>
</dbReference>
<name>A0A4Q9KGW7_9ACTN</name>